<dbReference type="GO" id="GO:0016740">
    <property type="term" value="F:transferase activity"/>
    <property type="evidence" value="ECO:0007669"/>
    <property type="project" value="UniProtKB-KW"/>
</dbReference>
<dbReference type="KEGG" id="lul:LPB138_03565"/>
<evidence type="ECO:0000313" key="1">
    <source>
        <dbReference type="EMBL" id="AOW19816.1"/>
    </source>
</evidence>
<dbReference type="AlphaFoldDB" id="A0A1D8P5G9"/>
<dbReference type="OrthoDB" id="9807209at2"/>
<keyword evidence="1" id="KW-0808">Transferase</keyword>
<dbReference type="SUPFAM" id="SSF53756">
    <property type="entry name" value="UDP-Glycosyltransferase/glycogen phosphorylase"/>
    <property type="match status" value="1"/>
</dbReference>
<dbReference type="STRING" id="1850246.LPB138_03565"/>
<keyword evidence="2" id="KW-1185">Reference proteome</keyword>
<dbReference type="Gene3D" id="3.40.50.2000">
    <property type="entry name" value="Glycogen Phosphorylase B"/>
    <property type="match status" value="1"/>
</dbReference>
<dbReference type="Proteomes" id="UP000176050">
    <property type="component" value="Chromosome"/>
</dbReference>
<evidence type="ECO:0000313" key="2">
    <source>
        <dbReference type="Proteomes" id="UP000176050"/>
    </source>
</evidence>
<accession>A0A1D8P5G9</accession>
<organism evidence="1 2">
    <name type="scientific">Urechidicola croceus</name>
    <dbReference type="NCBI Taxonomy" id="1850246"/>
    <lineage>
        <taxon>Bacteria</taxon>
        <taxon>Pseudomonadati</taxon>
        <taxon>Bacteroidota</taxon>
        <taxon>Flavobacteriia</taxon>
        <taxon>Flavobacteriales</taxon>
        <taxon>Flavobacteriaceae</taxon>
        <taxon>Urechidicola</taxon>
    </lineage>
</organism>
<sequence>MSKKILIIGFVWPEPNSTAAGSRILQLIDIFLNQNYEINFACAASKNDKSFPLETLGIKTEIIELNSSNFDVFIKKLKPNIVLFDRYLTEEQYGWRVTENCPDSLKILDTEDLHFLRHARQVAFKIGEKISIKHLSNDIAKREIASIYRCDLSLIISKYEHELLTNTFNIPPTLLFYIPFLLNKIDSDIINSYPTYEERQHFMTIGNIRHEPNWNAIQYLKKDIWPLIRKELPSAEMHIYGAYITEKVSQLNNAKEGFIIKGWAENTEKVFKTHRVCLAPIRFGAGLKGKLIDSMKYGTPSVTTSIGSEGMVFNSLWNGFVTDEPKEFSKKAIELFNNKNTWEVAQKNGVDIINNNFLKEQFNSSLINSIDSLQKNISKHRLNNFTGQMLNHHTMKSTKYFSKWIEEKNS</sequence>
<gene>
    <name evidence="1" type="ORF">LPB138_03565</name>
</gene>
<protein>
    <submittedName>
        <fullName evidence="1">Glycosyltransferase</fullName>
    </submittedName>
</protein>
<dbReference type="EMBL" id="CP017478">
    <property type="protein sequence ID" value="AOW19816.1"/>
    <property type="molecule type" value="Genomic_DNA"/>
</dbReference>
<name>A0A1D8P5G9_9FLAO</name>
<proteinExistence type="predicted"/>
<dbReference type="RefSeq" id="WP_070235955.1">
    <property type="nucleotide sequence ID" value="NZ_CP017478.1"/>
</dbReference>
<reference evidence="1 2" key="1">
    <citation type="submission" date="2016-10" db="EMBL/GenBank/DDBJ databases">
        <title>Lutibacter sp. LPB0138, isolated from marine gastropod.</title>
        <authorList>
            <person name="Kim E."/>
            <person name="Yi H."/>
        </authorList>
    </citation>
    <scope>NUCLEOTIDE SEQUENCE [LARGE SCALE GENOMIC DNA]</scope>
    <source>
        <strain evidence="1 2">LPB0138</strain>
    </source>
</reference>
<dbReference type="Pfam" id="PF13692">
    <property type="entry name" value="Glyco_trans_1_4"/>
    <property type="match status" value="1"/>
</dbReference>